<dbReference type="PANTHER" id="PTHR45125">
    <property type="entry name" value="F21J9.4-RELATED"/>
    <property type="match status" value="1"/>
</dbReference>
<evidence type="ECO:0000313" key="2">
    <source>
        <dbReference type="Proteomes" id="UP001054821"/>
    </source>
</evidence>
<dbReference type="EMBL" id="JAJFAZ020000002">
    <property type="protein sequence ID" value="KAI5346229.1"/>
    <property type="molecule type" value="Genomic_DNA"/>
</dbReference>
<name>A0AAD4WMQ1_PRUDU</name>
<evidence type="ECO:0008006" key="3">
    <source>
        <dbReference type="Google" id="ProtNLM"/>
    </source>
</evidence>
<accession>A0AAD4WMQ1</accession>
<evidence type="ECO:0000313" key="1">
    <source>
        <dbReference type="EMBL" id="KAI5346229.1"/>
    </source>
</evidence>
<organism evidence="1 2">
    <name type="scientific">Prunus dulcis</name>
    <name type="common">Almond</name>
    <name type="synonym">Amygdalus dulcis</name>
    <dbReference type="NCBI Taxonomy" id="3755"/>
    <lineage>
        <taxon>Eukaryota</taxon>
        <taxon>Viridiplantae</taxon>
        <taxon>Streptophyta</taxon>
        <taxon>Embryophyta</taxon>
        <taxon>Tracheophyta</taxon>
        <taxon>Spermatophyta</taxon>
        <taxon>Magnoliopsida</taxon>
        <taxon>eudicotyledons</taxon>
        <taxon>Gunneridae</taxon>
        <taxon>Pentapetalae</taxon>
        <taxon>rosids</taxon>
        <taxon>fabids</taxon>
        <taxon>Rosales</taxon>
        <taxon>Rosaceae</taxon>
        <taxon>Amygdaloideae</taxon>
        <taxon>Amygdaleae</taxon>
        <taxon>Prunus</taxon>
    </lineage>
</organism>
<gene>
    <name evidence="1" type="ORF">L3X38_014108</name>
</gene>
<protein>
    <recommendedName>
        <fullName evidence="3">Nucleotide-diphospho-sugar transferases superfamily protein</fullName>
    </recommendedName>
</protein>
<sequence>MASSVEIGGSWSTQEDIALCESWVNVSHDPITGNEMKFHHMWSKIHGEFCQRSGYIRTEMALSSRWKILNKELGKWRNALTKAKENIRSGANLSDEIIQAQMWFGATGQGKKKFCAFPMLGNCERLFQIQNYSYRTPGCVA</sequence>
<keyword evidence="2" id="KW-1185">Reference proteome</keyword>
<reference evidence="1 2" key="1">
    <citation type="journal article" date="2022" name="G3 (Bethesda)">
        <title>Whole-genome sequence and methylome profiling of the almond [Prunus dulcis (Mill.) D.A. Webb] cultivar 'Nonpareil'.</title>
        <authorList>
            <person name="D'Amico-Willman K.M."/>
            <person name="Ouma W.Z."/>
            <person name="Meulia T."/>
            <person name="Sideli G.M."/>
            <person name="Gradziel T.M."/>
            <person name="Fresnedo-Ramirez J."/>
        </authorList>
    </citation>
    <scope>NUCLEOTIDE SEQUENCE [LARGE SCALE GENOMIC DNA]</scope>
    <source>
        <strain evidence="1">Clone GOH B32 T37-40</strain>
    </source>
</reference>
<comment type="caution">
    <text evidence="1">The sequence shown here is derived from an EMBL/GenBank/DDBJ whole genome shotgun (WGS) entry which is preliminary data.</text>
</comment>
<dbReference type="Proteomes" id="UP001054821">
    <property type="component" value="Chromosome 2"/>
</dbReference>
<proteinExistence type="predicted"/>
<dbReference type="AlphaFoldDB" id="A0AAD4WMQ1"/>